<sequence length="115" mass="12690">MMDLNRPPLGLGTIEEEWLLSTGTTTTDVFSRVVGRQLLQETLRSSAAGDGFSGRRDLPEGFLLRSCIGVGRWTWLSAQPELVPLGVAVADPNRCRSSVSSLSFPSWIGVKRWER</sequence>
<name>A0A7C9EW53_OPUST</name>
<accession>A0A7C9EW53</accession>
<reference evidence="1" key="2">
    <citation type="submission" date="2020-07" db="EMBL/GenBank/DDBJ databases">
        <authorList>
            <person name="Vera ALvarez R."/>
            <person name="Arias-Moreno D.M."/>
            <person name="Jimenez-Jacinto V."/>
            <person name="Jimenez-Bremont J.F."/>
            <person name="Swaminathan K."/>
            <person name="Moose S.P."/>
            <person name="Guerrero-Gonzalez M.L."/>
            <person name="Marino-Ramirez L."/>
            <person name="Landsman D."/>
            <person name="Rodriguez-Kessler M."/>
            <person name="Delgado-Sanchez P."/>
        </authorList>
    </citation>
    <scope>NUCLEOTIDE SEQUENCE</scope>
    <source>
        <tissue evidence="1">Cladode</tissue>
    </source>
</reference>
<reference evidence="1" key="1">
    <citation type="journal article" date="2013" name="J. Plant Res.">
        <title>Effect of fungi and light on seed germination of three Opuntia species from semiarid lands of central Mexico.</title>
        <authorList>
            <person name="Delgado-Sanchez P."/>
            <person name="Jimenez-Bremont J.F."/>
            <person name="Guerrero-Gonzalez Mde L."/>
            <person name="Flores J."/>
        </authorList>
    </citation>
    <scope>NUCLEOTIDE SEQUENCE</scope>
    <source>
        <tissue evidence="1">Cladode</tissue>
    </source>
</reference>
<proteinExistence type="predicted"/>
<dbReference type="EMBL" id="GISG01278779">
    <property type="protein sequence ID" value="MBA4678240.1"/>
    <property type="molecule type" value="Transcribed_RNA"/>
</dbReference>
<dbReference type="AlphaFoldDB" id="A0A7C9EW53"/>
<protein>
    <submittedName>
        <fullName evidence="1">Uncharacterized protein</fullName>
    </submittedName>
</protein>
<organism evidence="1">
    <name type="scientific">Opuntia streptacantha</name>
    <name type="common">Prickly pear cactus</name>
    <name type="synonym">Opuntia cardona</name>
    <dbReference type="NCBI Taxonomy" id="393608"/>
    <lineage>
        <taxon>Eukaryota</taxon>
        <taxon>Viridiplantae</taxon>
        <taxon>Streptophyta</taxon>
        <taxon>Embryophyta</taxon>
        <taxon>Tracheophyta</taxon>
        <taxon>Spermatophyta</taxon>
        <taxon>Magnoliopsida</taxon>
        <taxon>eudicotyledons</taxon>
        <taxon>Gunneridae</taxon>
        <taxon>Pentapetalae</taxon>
        <taxon>Caryophyllales</taxon>
        <taxon>Cactineae</taxon>
        <taxon>Cactaceae</taxon>
        <taxon>Opuntioideae</taxon>
        <taxon>Opuntia</taxon>
    </lineage>
</organism>
<evidence type="ECO:0000313" key="1">
    <source>
        <dbReference type="EMBL" id="MBA4678240.1"/>
    </source>
</evidence>